<feature type="domain" description="RCK C-terminal" evidence="8">
    <location>
        <begin position="147"/>
        <end position="231"/>
    </location>
</feature>
<comment type="caution">
    <text evidence="9">The sequence shown here is derived from an EMBL/GenBank/DDBJ whole genome shotgun (WGS) entry which is preliminary data.</text>
</comment>
<dbReference type="InterPro" id="IPR006036">
    <property type="entry name" value="K_uptake_TrkA"/>
</dbReference>
<evidence type="ECO:0000256" key="4">
    <source>
        <dbReference type="ARBA" id="ARBA00022958"/>
    </source>
</evidence>
<dbReference type="SUPFAM" id="SSF51735">
    <property type="entry name" value="NAD(P)-binding Rossmann-fold domains"/>
    <property type="match status" value="2"/>
</dbReference>
<keyword evidence="10" id="KW-1185">Reference proteome</keyword>
<feature type="domain" description="RCK C-terminal" evidence="8">
    <location>
        <begin position="372"/>
        <end position="457"/>
    </location>
</feature>
<evidence type="ECO:0000313" key="9">
    <source>
        <dbReference type="EMBL" id="MEJ8569411.1"/>
    </source>
</evidence>
<dbReference type="GO" id="GO:0015079">
    <property type="term" value="F:potassium ion transmembrane transporter activity"/>
    <property type="evidence" value="ECO:0007669"/>
    <property type="project" value="InterPro"/>
</dbReference>
<evidence type="ECO:0000256" key="6">
    <source>
        <dbReference type="ARBA" id="ARBA00023065"/>
    </source>
</evidence>
<dbReference type="PROSITE" id="PS51202">
    <property type="entry name" value="RCK_C"/>
    <property type="match status" value="2"/>
</dbReference>
<gene>
    <name evidence="9" type="primary">trkA</name>
    <name evidence="9" type="ORF">V3330_17425</name>
</gene>
<dbReference type="PROSITE" id="PS51201">
    <property type="entry name" value="RCK_N"/>
    <property type="match status" value="2"/>
</dbReference>
<dbReference type="SUPFAM" id="SSF116726">
    <property type="entry name" value="TrkA C-terminal domain-like"/>
    <property type="match status" value="2"/>
</dbReference>
<keyword evidence="2" id="KW-0813">Transport</keyword>
<accession>A0AAW9RPE5</accession>
<dbReference type="PANTHER" id="PTHR43833">
    <property type="entry name" value="POTASSIUM CHANNEL PROTEIN 2-RELATED-RELATED"/>
    <property type="match status" value="1"/>
</dbReference>
<dbReference type="Pfam" id="PF02254">
    <property type="entry name" value="TrkA_N"/>
    <property type="match status" value="2"/>
</dbReference>
<dbReference type="GO" id="GO:0005886">
    <property type="term" value="C:plasma membrane"/>
    <property type="evidence" value="ECO:0007669"/>
    <property type="project" value="InterPro"/>
</dbReference>
<evidence type="ECO:0000259" key="8">
    <source>
        <dbReference type="PROSITE" id="PS51202"/>
    </source>
</evidence>
<name>A0AAW9RPE5_9GAMM</name>
<reference evidence="9 10" key="1">
    <citation type="submission" date="2024-02" db="EMBL/GenBank/DDBJ databases">
        <title>A novel Wenzhouxiangellaceae bacterium, isolated from coastal sediments.</title>
        <authorList>
            <person name="Du Z.-J."/>
            <person name="Ye Y.-Q."/>
            <person name="Zhang X.-Y."/>
        </authorList>
    </citation>
    <scope>NUCLEOTIDE SEQUENCE [LARGE SCALE GENOMIC DNA]</scope>
    <source>
        <strain evidence="9 10">CH-27</strain>
    </source>
</reference>
<dbReference type="InterPro" id="IPR003148">
    <property type="entry name" value="RCK_N"/>
</dbReference>
<sequence length="462" mass="50351">MTFETMKILILGAGQVGKTVARALSHERSDVTIIDKDPKTLQDMEGRLDVKTILGHASHPDVLIRAGAEDTELILAVTDSDETNMVACQVAYTLFHIPTRLARVRSSSYQRHSELFGHEAVPIDFLINPETLLVNSIKHLIEQSEALQILDFADGLVQLVAVKAHSGGPLVGHELRSLSQKIPNVATRIVAVYRHDQAIVVSGATVIEDDDEVFFLAATPDIPAVLAAFGRSSKPAKRVIIVGGGRVGERLARSIENNHLAKIVERDYERCRDLSRMLYQCIVLNGDATDASLLRDEAVGDTDVFCAVTDDDETNILAAMLAKRYGVGKTLSIINHPDYLDLLRGGAVDIAISPALFTISAILAHIRKGDVMAVHSLRRGAAEAIEIIAHGDKTSSRVVGRKAKQLPLPSGTAIGAIVREGTLLFINSETVIRTDDHIILFVPDKRDIPDVERLFQVKSVFL</sequence>
<proteinExistence type="predicted"/>
<keyword evidence="5" id="KW-0520">NAD</keyword>
<evidence type="ECO:0000259" key="7">
    <source>
        <dbReference type="PROSITE" id="PS51201"/>
    </source>
</evidence>
<evidence type="ECO:0000256" key="3">
    <source>
        <dbReference type="ARBA" id="ARBA00022538"/>
    </source>
</evidence>
<protein>
    <recommendedName>
        <fullName evidence="1">Trk system potassium uptake protein TrkA</fullName>
    </recommendedName>
</protein>
<dbReference type="InterPro" id="IPR006037">
    <property type="entry name" value="RCK_C"/>
</dbReference>
<dbReference type="NCBIfam" id="NF007032">
    <property type="entry name" value="PRK09496.1-4"/>
    <property type="match status" value="1"/>
</dbReference>
<keyword evidence="6" id="KW-0406">Ion transport</keyword>
<keyword evidence="4" id="KW-0630">Potassium</keyword>
<dbReference type="Gene3D" id="3.30.70.1450">
    <property type="entry name" value="Regulator of K+ conductance, C-terminal domain"/>
    <property type="match status" value="2"/>
</dbReference>
<dbReference type="PANTHER" id="PTHR43833:SF5">
    <property type="entry name" value="TRK SYSTEM POTASSIUM UPTAKE PROTEIN TRKA"/>
    <property type="match status" value="1"/>
</dbReference>
<dbReference type="InterPro" id="IPR036291">
    <property type="entry name" value="NAD(P)-bd_dom_sf"/>
</dbReference>
<evidence type="ECO:0000313" key="10">
    <source>
        <dbReference type="Proteomes" id="UP001359886"/>
    </source>
</evidence>
<evidence type="ECO:0000256" key="2">
    <source>
        <dbReference type="ARBA" id="ARBA00022448"/>
    </source>
</evidence>
<dbReference type="InterPro" id="IPR036721">
    <property type="entry name" value="RCK_C_sf"/>
</dbReference>
<dbReference type="Pfam" id="PF02080">
    <property type="entry name" value="TrkA_C"/>
    <property type="match status" value="2"/>
</dbReference>
<dbReference type="Gene3D" id="3.40.50.720">
    <property type="entry name" value="NAD(P)-binding Rossmann-like Domain"/>
    <property type="match status" value="2"/>
</dbReference>
<dbReference type="NCBIfam" id="NF007039">
    <property type="entry name" value="PRK09496.3-2"/>
    <property type="match status" value="1"/>
</dbReference>
<dbReference type="RefSeq" id="WP_354696833.1">
    <property type="nucleotide sequence ID" value="NZ_JAZHOG010000014.1"/>
</dbReference>
<feature type="domain" description="RCK N-terminal" evidence="7">
    <location>
        <begin position="5"/>
        <end position="127"/>
    </location>
</feature>
<evidence type="ECO:0000256" key="1">
    <source>
        <dbReference type="ARBA" id="ARBA00017378"/>
    </source>
</evidence>
<dbReference type="PRINTS" id="PR00335">
    <property type="entry name" value="KUPTAKETRKA"/>
</dbReference>
<feature type="domain" description="RCK N-terminal" evidence="7">
    <location>
        <begin position="236"/>
        <end position="352"/>
    </location>
</feature>
<dbReference type="EMBL" id="JAZHOG010000014">
    <property type="protein sequence ID" value="MEJ8569411.1"/>
    <property type="molecule type" value="Genomic_DNA"/>
</dbReference>
<evidence type="ECO:0000256" key="5">
    <source>
        <dbReference type="ARBA" id="ARBA00023027"/>
    </source>
</evidence>
<organism evidence="9 10">
    <name type="scientific">Elongatibacter sediminis</name>
    <dbReference type="NCBI Taxonomy" id="3119006"/>
    <lineage>
        <taxon>Bacteria</taxon>
        <taxon>Pseudomonadati</taxon>
        <taxon>Pseudomonadota</taxon>
        <taxon>Gammaproteobacteria</taxon>
        <taxon>Chromatiales</taxon>
        <taxon>Wenzhouxiangellaceae</taxon>
        <taxon>Elongatibacter</taxon>
    </lineage>
</organism>
<dbReference type="NCBIfam" id="NF007030">
    <property type="entry name" value="PRK09496.1-1"/>
    <property type="match status" value="1"/>
</dbReference>
<dbReference type="AlphaFoldDB" id="A0AAW9RPE5"/>
<dbReference type="InterPro" id="IPR050721">
    <property type="entry name" value="Trk_Ktr_HKT_K-transport"/>
</dbReference>
<dbReference type="NCBIfam" id="NF007031">
    <property type="entry name" value="PRK09496.1-2"/>
    <property type="match status" value="1"/>
</dbReference>
<keyword evidence="3" id="KW-0633">Potassium transport</keyword>
<dbReference type="Proteomes" id="UP001359886">
    <property type="component" value="Unassembled WGS sequence"/>
</dbReference>